<dbReference type="SMART" id="SM00220">
    <property type="entry name" value="S_TKc"/>
    <property type="match status" value="1"/>
</dbReference>
<dbReference type="RefSeq" id="XP_043036257.1">
    <property type="nucleotide sequence ID" value="XM_043177609.1"/>
</dbReference>
<evidence type="ECO:0000259" key="12">
    <source>
        <dbReference type="PROSITE" id="PS50011"/>
    </source>
</evidence>
<evidence type="ECO:0000256" key="5">
    <source>
        <dbReference type="ARBA" id="ARBA00038035"/>
    </source>
</evidence>
<organism evidence="13 14">
    <name type="scientific">Guyanagaster necrorhizus</name>
    <dbReference type="NCBI Taxonomy" id="856835"/>
    <lineage>
        <taxon>Eukaryota</taxon>
        <taxon>Fungi</taxon>
        <taxon>Dikarya</taxon>
        <taxon>Basidiomycota</taxon>
        <taxon>Agaricomycotina</taxon>
        <taxon>Agaricomycetes</taxon>
        <taxon>Agaricomycetidae</taxon>
        <taxon>Agaricales</taxon>
        <taxon>Marasmiineae</taxon>
        <taxon>Physalacriaceae</taxon>
        <taxon>Guyanagaster</taxon>
    </lineage>
</organism>
<protein>
    <recommendedName>
        <fullName evidence="6">mitogen-activated protein kinase kinase</fullName>
        <ecNumber evidence="6">2.7.12.2</ecNumber>
    </recommendedName>
</protein>
<dbReference type="OrthoDB" id="73875at2759"/>
<keyword evidence="1" id="KW-0808">Transferase</keyword>
<evidence type="ECO:0000313" key="14">
    <source>
        <dbReference type="Proteomes" id="UP000812287"/>
    </source>
</evidence>
<keyword evidence="4" id="KW-0067">ATP-binding</keyword>
<dbReference type="SUPFAM" id="SSF56112">
    <property type="entry name" value="Protein kinase-like (PK-like)"/>
    <property type="match status" value="1"/>
</dbReference>
<dbReference type="EMBL" id="MU250549">
    <property type="protein sequence ID" value="KAG7442757.1"/>
    <property type="molecule type" value="Genomic_DNA"/>
</dbReference>
<evidence type="ECO:0000256" key="7">
    <source>
        <dbReference type="ARBA" id="ARBA00049014"/>
    </source>
</evidence>
<evidence type="ECO:0000256" key="4">
    <source>
        <dbReference type="ARBA" id="ARBA00022840"/>
    </source>
</evidence>
<evidence type="ECO:0000256" key="3">
    <source>
        <dbReference type="ARBA" id="ARBA00022777"/>
    </source>
</evidence>
<evidence type="ECO:0000256" key="2">
    <source>
        <dbReference type="ARBA" id="ARBA00022741"/>
    </source>
</evidence>
<evidence type="ECO:0000313" key="13">
    <source>
        <dbReference type="EMBL" id="KAG7442757.1"/>
    </source>
</evidence>
<dbReference type="InterPro" id="IPR008271">
    <property type="entry name" value="Ser/Thr_kinase_AS"/>
</dbReference>
<keyword evidence="14" id="KW-1185">Reference proteome</keyword>
<keyword evidence="3" id="KW-0418">Kinase</keyword>
<dbReference type="PANTHER" id="PTHR48013:SF9">
    <property type="entry name" value="DUAL SPECIFICITY MITOGEN-ACTIVATED PROTEIN KINASE KINASE 5"/>
    <property type="match status" value="1"/>
</dbReference>
<sequence length="1041" mass="113276">MRPISFSILTSFLLVTVLAINDWSQPCFNGACEYFLPAHDTASGSLKIWGSANALSDITPAAGCEIIDCTPDTLTQEIRLVCFNNDTGSPDCDHLYQNDGAVGKVVRLPESCGYNAFAREHGILKTDILLAAVEEWRDEELVISGILNLRASAQLLHVQFGRPVLRRVGTTPPMKALALDTNFSTVDSLKLVEQYYWRFSLLSLALGLGPLVLFFKAPIRLSRRGFTSFVGTLLMVHPCPLATVLGNDVNVDQTFDVPIDVDQAFNLLNESISCQPIASGTLVPPNINDFAIRANLDATLDGAIDLFADVTGTLDSVKIPLLQVGISGLDFLGILVIGPTFEIDAQTVAKLDVALGLNVGVVYDISKAQFVFPLNKSDNAGGGSFDIVDTPLKLLVLPAANASRTIEAHLIPRLNLGISALGDTLTANVFPELDVNAVFVLELDGETNITVDNGSTNGMVMATTMSVSGYELVPLCLLRPVLPWSTAHRLRCTARRAHLSPPLKMHRHPPPLAQGVLLSMSRRLIPSYIQNAARYRRRQGQPTPVVDAARLARSVSASESSEVGTKVLSSVAAGGSTWVDAPPINAGLDTNVGAEGSFSIFDSSVSETLFSKDFELFQKCFGSRSNQITRRSSWSRQDRLAHRSVLDLLCPTIDLAQAISVVDKEIDASSHTRAYSEYPPLSSTDPSSLSPHPTYDPVLGTLFELVIIYYESRTSESTTGLQSFIIKGPRGSKVLVQLMMVLSIEPQQELLANPVYPGLKDRASIKILFSHDLVTTTEENDVEDGLYIVSIDVLQWMTIFVIDEEFEHHGQSHVGRRDIVLLDPCRTVRDDVGMSLSLMSRSITIPIKVLHRDIKPKNILCSEGGTQLFLADFGLVTCEDDYEFRGAGTLPYKSPECLGEDFRSPTYSTRASDVWALGGLLLTIPTISSKYSPSHPPSTMFCSTSSKRIALPELRTEVSKIDKFFLTGAELVNAPSKVKQVDQSSGISTISRPHPPADWSSSPPIPGQQFTVQPQPPMMTRARATVGALRSVMSHPDRTPS</sequence>
<dbReference type="PANTHER" id="PTHR48013">
    <property type="entry name" value="DUAL SPECIFICITY MITOGEN-ACTIVATED PROTEIN KINASE KINASE 5-RELATED"/>
    <property type="match status" value="1"/>
</dbReference>
<dbReference type="InterPro" id="IPR000719">
    <property type="entry name" value="Prot_kinase_dom"/>
</dbReference>
<gene>
    <name evidence="13" type="ORF">BT62DRAFT_1010090</name>
</gene>
<keyword evidence="11" id="KW-0732">Signal</keyword>
<dbReference type="GO" id="GO:0004708">
    <property type="term" value="F:MAP kinase kinase activity"/>
    <property type="evidence" value="ECO:0007669"/>
    <property type="project" value="UniProtKB-EC"/>
</dbReference>
<evidence type="ECO:0000256" key="8">
    <source>
        <dbReference type="ARBA" id="ARBA00049299"/>
    </source>
</evidence>
<dbReference type="InterPro" id="IPR011009">
    <property type="entry name" value="Kinase-like_dom_sf"/>
</dbReference>
<dbReference type="PROSITE" id="PS50011">
    <property type="entry name" value="PROTEIN_KINASE_DOM"/>
    <property type="match status" value="1"/>
</dbReference>
<reference evidence="13" key="1">
    <citation type="submission" date="2020-11" db="EMBL/GenBank/DDBJ databases">
        <title>Adaptations for nitrogen fixation in a non-lichenized fungal sporocarp promotes dispersal by wood-feeding termites.</title>
        <authorList>
            <consortium name="DOE Joint Genome Institute"/>
            <person name="Koch R.A."/>
            <person name="Yoon G."/>
            <person name="Arayal U."/>
            <person name="Lail K."/>
            <person name="Amirebrahimi M."/>
            <person name="Labutti K."/>
            <person name="Lipzen A."/>
            <person name="Riley R."/>
            <person name="Barry K."/>
            <person name="Henrissat B."/>
            <person name="Grigoriev I.V."/>
            <person name="Herr J.R."/>
            <person name="Aime M.C."/>
        </authorList>
    </citation>
    <scope>NUCLEOTIDE SEQUENCE</scope>
    <source>
        <strain evidence="13">MCA 3950</strain>
    </source>
</reference>
<feature type="domain" description="Protein kinase" evidence="12">
    <location>
        <begin position="703"/>
        <end position="1041"/>
    </location>
</feature>
<evidence type="ECO:0000256" key="11">
    <source>
        <dbReference type="SAM" id="SignalP"/>
    </source>
</evidence>
<dbReference type="AlphaFoldDB" id="A0A9P7VLD6"/>
<evidence type="ECO:0000256" key="9">
    <source>
        <dbReference type="ARBA" id="ARBA00051693"/>
    </source>
</evidence>
<dbReference type="GO" id="GO:0005524">
    <property type="term" value="F:ATP binding"/>
    <property type="evidence" value="ECO:0007669"/>
    <property type="project" value="UniProtKB-KW"/>
</dbReference>
<evidence type="ECO:0000256" key="10">
    <source>
        <dbReference type="SAM" id="MobiDB-lite"/>
    </source>
</evidence>
<comment type="caution">
    <text evidence="13">The sequence shown here is derived from an EMBL/GenBank/DDBJ whole genome shotgun (WGS) entry which is preliminary data.</text>
</comment>
<dbReference type="EC" id="2.7.12.2" evidence="6"/>
<comment type="similarity">
    <text evidence="5">Belongs to the protein kinase superfamily. STE Ser/Thr protein kinase family. MAP kinase kinase subfamily.</text>
</comment>
<feature type="chain" id="PRO_5040342405" description="mitogen-activated protein kinase kinase" evidence="11">
    <location>
        <begin position="20"/>
        <end position="1041"/>
    </location>
</feature>
<dbReference type="Proteomes" id="UP000812287">
    <property type="component" value="Unassembled WGS sequence"/>
</dbReference>
<comment type="catalytic activity">
    <reaction evidence="8">
        <text>L-threonyl-[protein] + ATP = O-phospho-L-threonyl-[protein] + ADP + H(+)</text>
        <dbReference type="Rhea" id="RHEA:46608"/>
        <dbReference type="Rhea" id="RHEA-COMP:11060"/>
        <dbReference type="Rhea" id="RHEA-COMP:11605"/>
        <dbReference type="ChEBI" id="CHEBI:15378"/>
        <dbReference type="ChEBI" id="CHEBI:30013"/>
        <dbReference type="ChEBI" id="CHEBI:30616"/>
        <dbReference type="ChEBI" id="CHEBI:61977"/>
        <dbReference type="ChEBI" id="CHEBI:456216"/>
        <dbReference type="EC" id="2.7.12.2"/>
    </reaction>
</comment>
<dbReference type="GeneID" id="66099896"/>
<dbReference type="Gene3D" id="1.10.510.10">
    <property type="entry name" value="Transferase(Phosphotransferase) domain 1"/>
    <property type="match status" value="1"/>
</dbReference>
<evidence type="ECO:0000256" key="6">
    <source>
        <dbReference type="ARBA" id="ARBA00038999"/>
    </source>
</evidence>
<name>A0A9P7VLD6_9AGAR</name>
<feature type="region of interest" description="Disordered" evidence="10">
    <location>
        <begin position="983"/>
        <end position="1018"/>
    </location>
</feature>
<comment type="catalytic activity">
    <reaction evidence="9">
        <text>L-tyrosyl-[protein] + ATP = O-phospho-L-tyrosyl-[protein] + ADP + H(+)</text>
        <dbReference type="Rhea" id="RHEA:10596"/>
        <dbReference type="Rhea" id="RHEA-COMP:10136"/>
        <dbReference type="Rhea" id="RHEA-COMP:20101"/>
        <dbReference type="ChEBI" id="CHEBI:15378"/>
        <dbReference type="ChEBI" id="CHEBI:30616"/>
        <dbReference type="ChEBI" id="CHEBI:46858"/>
        <dbReference type="ChEBI" id="CHEBI:61978"/>
        <dbReference type="ChEBI" id="CHEBI:456216"/>
        <dbReference type="EC" id="2.7.12.2"/>
    </reaction>
</comment>
<comment type="catalytic activity">
    <reaction evidence="7">
        <text>L-seryl-[protein] + ATP = O-phospho-L-seryl-[protein] + ADP + H(+)</text>
        <dbReference type="Rhea" id="RHEA:17989"/>
        <dbReference type="Rhea" id="RHEA-COMP:9863"/>
        <dbReference type="Rhea" id="RHEA-COMP:11604"/>
        <dbReference type="ChEBI" id="CHEBI:15378"/>
        <dbReference type="ChEBI" id="CHEBI:29999"/>
        <dbReference type="ChEBI" id="CHEBI:30616"/>
        <dbReference type="ChEBI" id="CHEBI:83421"/>
        <dbReference type="ChEBI" id="CHEBI:456216"/>
        <dbReference type="EC" id="2.7.12.2"/>
    </reaction>
</comment>
<dbReference type="PROSITE" id="PS00108">
    <property type="entry name" value="PROTEIN_KINASE_ST"/>
    <property type="match status" value="1"/>
</dbReference>
<feature type="signal peptide" evidence="11">
    <location>
        <begin position="1"/>
        <end position="19"/>
    </location>
</feature>
<proteinExistence type="inferred from homology"/>
<dbReference type="Pfam" id="PF00069">
    <property type="entry name" value="Pkinase"/>
    <property type="match status" value="1"/>
</dbReference>
<evidence type="ECO:0000256" key="1">
    <source>
        <dbReference type="ARBA" id="ARBA00022679"/>
    </source>
</evidence>
<keyword evidence="2" id="KW-0547">Nucleotide-binding</keyword>
<accession>A0A9P7VLD6</accession>